<dbReference type="Pfam" id="PF13614">
    <property type="entry name" value="AAA_31"/>
    <property type="match status" value="1"/>
</dbReference>
<name>A0A8J7DI04_DESMC</name>
<evidence type="ECO:0000313" key="3">
    <source>
        <dbReference type="Proteomes" id="UP000622533"/>
    </source>
</evidence>
<protein>
    <submittedName>
        <fullName evidence="2">ParA family protein</fullName>
    </submittedName>
</protein>
<dbReference type="InterPro" id="IPR025669">
    <property type="entry name" value="AAA_dom"/>
</dbReference>
<dbReference type="AlphaFoldDB" id="A0A8J7DI04"/>
<dbReference type="SUPFAM" id="SSF52540">
    <property type="entry name" value="P-loop containing nucleoside triphosphate hydrolases"/>
    <property type="match status" value="1"/>
</dbReference>
<dbReference type="InterPro" id="IPR050678">
    <property type="entry name" value="DNA_Partitioning_ATPase"/>
</dbReference>
<evidence type="ECO:0000313" key="2">
    <source>
        <dbReference type="EMBL" id="MBE9025169.1"/>
    </source>
</evidence>
<dbReference type="PANTHER" id="PTHR13696">
    <property type="entry name" value="P-LOOP CONTAINING NUCLEOSIDE TRIPHOSPHATE HYDROLASE"/>
    <property type="match status" value="1"/>
</dbReference>
<feature type="domain" description="AAA" evidence="1">
    <location>
        <begin position="15"/>
        <end position="179"/>
    </location>
</feature>
<dbReference type="Gene3D" id="3.40.50.300">
    <property type="entry name" value="P-loop containing nucleotide triphosphate hydrolases"/>
    <property type="match status" value="1"/>
</dbReference>
<dbReference type="RefSeq" id="WP_193920018.1">
    <property type="nucleotide sequence ID" value="NZ_JADEXS020000002.1"/>
</dbReference>
<keyword evidence="3" id="KW-1185">Reference proteome</keyword>
<dbReference type="Proteomes" id="UP000622533">
    <property type="component" value="Unassembled WGS sequence"/>
</dbReference>
<dbReference type="EMBL" id="JADEXS010000371">
    <property type="protein sequence ID" value="MBE9025169.1"/>
    <property type="molecule type" value="Genomic_DNA"/>
</dbReference>
<accession>A0A8J7DI04</accession>
<proteinExistence type="predicted"/>
<comment type="caution">
    <text evidence="2">The sequence shown here is derived from an EMBL/GenBank/DDBJ whole genome shotgun (WGS) entry which is preliminary data.</text>
</comment>
<reference evidence="2" key="1">
    <citation type="submission" date="2020-10" db="EMBL/GenBank/DDBJ databases">
        <authorList>
            <person name="Castelo-Branco R."/>
            <person name="Eusebio N."/>
            <person name="Adriana R."/>
            <person name="Vieira A."/>
            <person name="Brugerolle De Fraissinette N."/>
            <person name="Rezende De Castro R."/>
            <person name="Schneider M.P."/>
            <person name="Vasconcelos V."/>
            <person name="Leao P.N."/>
        </authorList>
    </citation>
    <scope>NUCLEOTIDE SEQUENCE</scope>
    <source>
        <strain evidence="2">LEGE 12446</strain>
    </source>
</reference>
<dbReference type="PANTHER" id="PTHR13696:SF52">
    <property type="entry name" value="PARA FAMILY PROTEIN CT_582"/>
    <property type="match status" value="1"/>
</dbReference>
<organism evidence="2 3">
    <name type="scientific">Desmonostoc muscorum LEGE 12446</name>
    <dbReference type="NCBI Taxonomy" id="1828758"/>
    <lineage>
        <taxon>Bacteria</taxon>
        <taxon>Bacillati</taxon>
        <taxon>Cyanobacteriota</taxon>
        <taxon>Cyanophyceae</taxon>
        <taxon>Nostocales</taxon>
        <taxon>Nostocaceae</taxon>
        <taxon>Desmonostoc</taxon>
    </lineage>
</organism>
<dbReference type="CDD" id="cd02042">
    <property type="entry name" value="ParAB_family"/>
    <property type="match status" value="1"/>
</dbReference>
<sequence>MKKKAVKRKIRLDVKSNAGGTGKTTLVTHLAYILGKKGYSVTVIELDPLGSLKIFTGAFSKTEDPPPEKTLASVFRDDFKGNYPLFPIWENKIHNVNVILGGAPLEESIHKIYSHSRKYYLLHDRLEDYPLESDIIILDNPGGLEPMGLVALAAATDILVVMQLEYKALYGSAGLINWFYDKINELRLRPEPKILGFVPSQVNIKKVAAHRNIGEEIPNQLQELGISCFPPIRESNQFINASGVGQPIHLFAPACEAIKDFDPIVAKIIELMSQD</sequence>
<dbReference type="InterPro" id="IPR027417">
    <property type="entry name" value="P-loop_NTPase"/>
</dbReference>
<gene>
    <name evidence="2" type="ORF">IQ276_22935</name>
</gene>
<evidence type="ECO:0000259" key="1">
    <source>
        <dbReference type="Pfam" id="PF13614"/>
    </source>
</evidence>